<organism evidence="8">
    <name type="scientific">uncultured Chloroflexi bacterium Rifle_16ft_4_minimus_5165</name>
    <dbReference type="NCBI Taxonomy" id="1665076"/>
    <lineage>
        <taxon>Bacteria</taxon>
        <taxon>Bacillati</taxon>
        <taxon>Chloroflexota</taxon>
        <taxon>environmental samples</taxon>
    </lineage>
</organism>
<evidence type="ECO:0000313" key="8">
    <source>
        <dbReference type="EMBL" id="AKQ04415.1"/>
    </source>
</evidence>
<dbReference type="HAMAP" id="MF_01367">
    <property type="entry name" value="Ribosomal_uL14"/>
    <property type="match status" value="1"/>
</dbReference>
<dbReference type="SUPFAM" id="SSF50193">
    <property type="entry name" value="Ribosomal protein L14"/>
    <property type="match status" value="1"/>
</dbReference>
<protein>
    <recommendedName>
        <fullName evidence="5">Large ribosomal subunit protein uL14</fullName>
    </recommendedName>
</protein>
<dbReference type="NCBIfam" id="TIGR01067">
    <property type="entry name" value="rplN_bact"/>
    <property type="match status" value="1"/>
</dbReference>
<evidence type="ECO:0000256" key="4">
    <source>
        <dbReference type="ARBA" id="ARBA00023274"/>
    </source>
</evidence>
<gene>
    <name evidence="5 8" type="primary">rplN</name>
</gene>
<evidence type="ECO:0000256" key="7">
    <source>
        <dbReference type="RuleBase" id="RU003950"/>
    </source>
</evidence>
<dbReference type="SMART" id="SM01374">
    <property type="entry name" value="Ribosomal_L14"/>
    <property type="match status" value="1"/>
</dbReference>
<dbReference type="PANTHER" id="PTHR11761:SF3">
    <property type="entry name" value="LARGE RIBOSOMAL SUBUNIT PROTEIN UL14M"/>
    <property type="match status" value="1"/>
</dbReference>
<reference evidence="8" key="1">
    <citation type="journal article" date="2015" name="ISME J.">
        <title>Aquifer environment selects for microbial species cohorts in sediment and groundwater.</title>
        <authorList>
            <person name="Hug L.A."/>
            <person name="Thomas B.C."/>
            <person name="Brown C.T."/>
            <person name="Frischkorn K.R."/>
            <person name="Williams K.H."/>
            <person name="Tringe S.G."/>
            <person name="Banfield J.F."/>
        </authorList>
    </citation>
    <scope>NUCLEOTIDE SEQUENCE</scope>
</reference>
<dbReference type="AlphaFoldDB" id="A0A0H4TC22"/>
<evidence type="ECO:0000256" key="1">
    <source>
        <dbReference type="ARBA" id="ARBA00022730"/>
    </source>
</evidence>
<dbReference type="GO" id="GO:0070180">
    <property type="term" value="F:large ribosomal subunit rRNA binding"/>
    <property type="evidence" value="ECO:0007669"/>
    <property type="project" value="TreeGrafter"/>
</dbReference>
<keyword evidence="1 5" id="KW-0699">rRNA-binding</keyword>
<dbReference type="InterPro" id="IPR005745">
    <property type="entry name" value="Ribosomal_uL14_bac-type"/>
</dbReference>
<sequence length="123" mass="13553">MIQQESRLKVADNTGAREILVIQVQGGTGRRYGSIGDIVTGTVKSAIPQGTVKKSEIVRAVVVRTAKEWRREDGSYIRFDDNAAVILEGNTTNPRGTRIFGPVARELRDRGFMRIVSLAPEVL</sequence>
<dbReference type="Gene3D" id="2.40.150.20">
    <property type="entry name" value="Ribosomal protein L14"/>
    <property type="match status" value="1"/>
</dbReference>
<keyword evidence="3 5" id="KW-0689">Ribosomal protein</keyword>
<evidence type="ECO:0000256" key="2">
    <source>
        <dbReference type="ARBA" id="ARBA00022884"/>
    </source>
</evidence>
<dbReference type="InterPro" id="IPR000218">
    <property type="entry name" value="Ribosomal_uL14"/>
</dbReference>
<dbReference type="InterPro" id="IPR019972">
    <property type="entry name" value="Ribosomal_uL14_CS"/>
</dbReference>
<dbReference type="PROSITE" id="PS00049">
    <property type="entry name" value="RIBOSOMAL_L14"/>
    <property type="match status" value="1"/>
</dbReference>
<dbReference type="GO" id="GO:0003735">
    <property type="term" value="F:structural constituent of ribosome"/>
    <property type="evidence" value="ECO:0007669"/>
    <property type="project" value="InterPro"/>
</dbReference>
<evidence type="ECO:0000256" key="5">
    <source>
        <dbReference type="HAMAP-Rule" id="MF_01367"/>
    </source>
</evidence>
<dbReference type="InterPro" id="IPR036853">
    <property type="entry name" value="Ribosomal_uL14_sf"/>
</dbReference>
<keyword evidence="4 5" id="KW-0687">Ribonucleoprotein</keyword>
<evidence type="ECO:0000256" key="3">
    <source>
        <dbReference type="ARBA" id="ARBA00022980"/>
    </source>
</evidence>
<dbReference type="EMBL" id="KT007038">
    <property type="protein sequence ID" value="AKQ04415.1"/>
    <property type="molecule type" value="Genomic_DNA"/>
</dbReference>
<dbReference type="Pfam" id="PF00238">
    <property type="entry name" value="Ribosomal_L14"/>
    <property type="match status" value="1"/>
</dbReference>
<dbReference type="CDD" id="cd00337">
    <property type="entry name" value="Ribosomal_uL14"/>
    <property type="match status" value="1"/>
</dbReference>
<dbReference type="GO" id="GO:0022625">
    <property type="term" value="C:cytosolic large ribosomal subunit"/>
    <property type="evidence" value="ECO:0007669"/>
    <property type="project" value="TreeGrafter"/>
</dbReference>
<dbReference type="FunFam" id="2.40.150.20:FF:000001">
    <property type="entry name" value="50S ribosomal protein L14"/>
    <property type="match status" value="1"/>
</dbReference>
<accession>A0A0H4TC22</accession>
<evidence type="ECO:0000256" key="6">
    <source>
        <dbReference type="RuleBase" id="RU003949"/>
    </source>
</evidence>
<dbReference type="GO" id="GO:0006412">
    <property type="term" value="P:translation"/>
    <property type="evidence" value="ECO:0007669"/>
    <property type="project" value="UniProtKB-UniRule"/>
</dbReference>
<name>A0A0H4TC22_9CHLR</name>
<comment type="subunit">
    <text evidence="5">Part of the 50S ribosomal subunit. Forms a cluster with proteins L3 and L19. In the 70S ribosome, L14 and L19 interact and together make contacts with the 16S rRNA in bridges B5 and B8.</text>
</comment>
<dbReference type="PANTHER" id="PTHR11761">
    <property type="entry name" value="50S/60S RIBOSOMAL PROTEIN L14/L23"/>
    <property type="match status" value="1"/>
</dbReference>
<keyword evidence="2 5" id="KW-0694">RNA-binding</keyword>
<proteinExistence type="inferred from homology"/>
<comment type="similarity">
    <text evidence="5 6">Belongs to the universal ribosomal protein uL14 family.</text>
</comment>
<comment type="function">
    <text evidence="5 7">Binds to 23S rRNA. Forms part of two intersubunit bridges in the 70S ribosome.</text>
</comment>